<keyword evidence="3" id="KW-1185">Reference proteome</keyword>
<gene>
    <name evidence="2" type="ORF">OP10G_4326</name>
</gene>
<dbReference type="STRING" id="661478.OP10G_4326"/>
<dbReference type="InterPro" id="IPR029068">
    <property type="entry name" value="Glyas_Bleomycin-R_OHBP_Dase"/>
</dbReference>
<dbReference type="HOGENOM" id="CLU_2990080_0_0_0"/>
<dbReference type="Proteomes" id="UP000027982">
    <property type="component" value="Chromosome"/>
</dbReference>
<dbReference type="SUPFAM" id="SSF54593">
    <property type="entry name" value="Glyoxalase/Bleomycin resistance protein/Dihydroxybiphenyl dioxygenase"/>
    <property type="match status" value="1"/>
</dbReference>
<dbReference type="KEGG" id="fgi:OP10G_4326"/>
<dbReference type="Gene3D" id="3.10.180.10">
    <property type="entry name" value="2,3-Dihydroxybiphenyl 1,2-Dioxygenase, domain 1"/>
    <property type="match status" value="1"/>
</dbReference>
<dbReference type="PROSITE" id="PS51819">
    <property type="entry name" value="VOC"/>
    <property type="match status" value="1"/>
</dbReference>
<sequence length="57" mass="6445">MPARYLSATICVDSIKALFLQYQANGVEFHQTLRTEPWGSRTFIVTDPDGNLILFAQ</sequence>
<organism evidence="2 3">
    <name type="scientific">Fimbriimonas ginsengisoli Gsoil 348</name>
    <dbReference type="NCBI Taxonomy" id="661478"/>
    <lineage>
        <taxon>Bacteria</taxon>
        <taxon>Bacillati</taxon>
        <taxon>Armatimonadota</taxon>
        <taxon>Fimbriimonadia</taxon>
        <taxon>Fimbriimonadales</taxon>
        <taxon>Fimbriimonadaceae</taxon>
        <taxon>Fimbriimonas</taxon>
    </lineage>
</organism>
<name>A0A068NYZ7_FIMGI</name>
<dbReference type="AlphaFoldDB" id="A0A068NYZ7"/>
<dbReference type="EMBL" id="CP007139">
    <property type="protein sequence ID" value="AIE87694.1"/>
    <property type="molecule type" value="Genomic_DNA"/>
</dbReference>
<dbReference type="Pfam" id="PF00903">
    <property type="entry name" value="Glyoxalase"/>
    <property type="match status" value="1"/>
</dbReference>
<evidence type="ECO:0000259" key="1">
    <source>
        <dbReference type="PROSITE" id="PS51819"/>
    </source>
</evidence>
<dbReference type="OrthoDB" id="9791602at2"/>
<feature type="domain" description="VOC" evidence="1">
    <location>
        <begin position="1"/>
        <end position="57"/>
    </location>
</feature>
<dbReference type="InterPro" id="IPR037523">
    <property type="entry name" value="VOC_core"/>
</dbReference>
<dbReference type="eggNOG" id="COG0346">
    <property type="taxonomic scope" value="Bacteria"/>
</dbReference>
<evidence type="ECO:0000313" key="3">
    <source>
        <dbReference type="Proteomes" id="UP000027982"/>
    </source>
</evidence>
<reference evidence="2 3" key="1">
    <citation type="journal article" date="2014" name="PLoS ONE">
        <title>The first complete genome sequence of the class fimbriimonadia in the phylum armatimonadetes.</title>
        <authorList>
            <person name="Hu Z.Y."/>
            <person name="Wang Y.Z."/>
            <person name="Im W.T."/>
            <person name="Wang S.Y."/>
            <person name="Zhao G.P."/>
            <person name="Zheng H.J."/>
            <person name="Quan Z.X."/>
        </authorList>
    </citation>
    <scope>NUCLEOTIDE SEQUENCE [LARGE SCALE GENOMIC DNA]</scope>
    <source>
        <strain evidence="2">Gsoil 348</strain>
    </source>
</reference>
<accession>A0A068NYZ7</accession>
<dbReference type="InterPro" id="IPR004360">
    <property type="entry name" value="Glyas_Fos-R_dOase_dom"/>
</dbReference>
<proteinExistence type="predicted"/>
<protein>
    <recommendedName>
        <fullName evidence="1">VOC domain-containing protein</fullName>
    </recommendedName>
</protein>
<evidence type="ECO:0000313" key="2">
    <source>
        <dbReference type="EMBL" id="AIE87694.1"/>
    </source>
</evidence>